<sequence>MDQTPRVQLQKTHGRSPPLSGDRPLPWARSAKIMGDNGEDRDSEARKPPTRSQKPHIRPIQTGQIQDHVDGLQTGRLLTAPGPVDGTRACLSSVTGSLEAKDWPRHLDPGRGHTSTAEASGHQVDPLQRGAPVDGSSSLTALPCSRRPQLPQSRWQEEAPDQSLASAIDHETSKRPGHLCNEEAYCLPAAPHLRAASRQGIG</sequence>
<reference evidence="2" key="1">
    <citation type="submission" date="2019-10" db="EMBL/GenBank/DDBJ databases">
        <title>The sequence and de novo assembly of the wild yak genome.</title>
        <authorList>
            <person name="Liu Y."/>
        </authorList>
    </citation>
    <scope>NUCLEOTIDE SEQUENCE [LARGE SCALE GENOMIC DNA]</scope>
    <source>
        <strain evidence="2">WY2019</strain>
    </source>
</reference>
<evidence type="ECO:0000256" key="1">
    <source>
        <dbReference type="SAM" id="MobiDB-lite"/>
    </source>
</evidence>
<feature type="compositionally biased region" description="Basic and acidic residues" evidence="1">
    <location>
        <begin position="38"/>
        <end position="47"/>
    </location>
</feature>
<protein>
    <submittedName>
        <fullName evidence="2">Uncharacterized protein</fullName>
    </submittedName>
</protein>
<comment type="caution">
    <text evidence="2">The sequence shown here is derived from an EMBL/GenBank/DDBJ whole genome shotgun (WGS) entry which is preliminary data.</text>
</comment>
<keyword evidence="3" id="KW-1185">Reference proteome</keyword>
<proteinExistence type="predicted"/>
<dbReference type="AlphaFoldDB" id="A0A6B0RZV7"/>
<dbReference type="EMBL" id="VBQZ03000121">
    <property type="protein sequence ID" value="MXQ94791.1"/>
    <property type="molecule type" value="Genomic_DNA"/>
</dbReference>
<feature type="region of interest" description="Disordered" evidence="1">
    <location>
        <begin position="1"/>
        <end position="175"/>
    </location>
</feature>
<evidence type="ECO:0000313" key="3">
    <source>
        <dbReference type="Proteomes" id="UP000322234"/>
    </source>
</evidence>
<accession>A0A6B0RZV7</accession>
<organism evidence="2 3">
    <name type="scientific">Bos mutus</name>
    <name type="common">wild yak</name>
    <dbReference type="NCBI Taxonomy" id="72004"/>
    <lineage>
        <taxon>Eukaryota</taxon>
        <taxon>Metazoa</taxon>
        <taxon>Chordata</taxon>
        <taxon>Craniata</taxon>
        <taxon>Vertebrata</taxon>
        <taxon>Euteleostomi</taxon>
        <taxon>Mammalia</taxon>
        <taxon>Eutheria</taxon>
        <taxon>Laurasiatheria</taxon>
        <taxon>Artiodactyla</taxon>
        <taxon>Ruminantia</taxon>
        <taxon>Pecora</taxon>
        <taxon>Bovidae</taxon>
        <taxon>Bovinae</taxon>
        <taxon>Bos</taxon>
    </lineage>
</organism>
<feature type="compositionally biased region" description="Basic and acidic residues" evidence="1">
    <location>
        <begin position="99"/>
        <end position="111"/>
    </location>
</feature>
<evidence type="ECO:0000313" key="2">
    <source>
        <dbReference type="EMBL" id="MXQ94791.1"/>
    </source>
</evidence>
<name>A0A6B0RZV7_9CETA</name>
<gene>
    <name evidence="2" type="ORF">E5288_WYG008208</name>
</gene>
<feature type="compositionally biased region" description="Polar residues" evidence="1">
    <location>
        <begin position="1"/>
        <end position="11"/>
    </location>
</feature>
<dbReference type="Proteomes" id="UP000322234">
    <property type="component" value="Unassembled WGS sequence"/>
</dbReference>